<feature type="transmembrane region" description="Helical" evidence="6">
    <location>
        <begin position="21"/>
        <end position="41"/>
    </location>
</feature>
<dbReference type="CDD" id="cd06173">
    <property type="entry name" value="MFS_MefA_like"/>
    <property type="match status" value="1"/>
</dbReference>
<dbReference type="PANTHER" id="PTHR23513:SF6">
    <property type="entry name" value="MAJOR FACILITATOR SUPERFAMILY ASSOCIATED DOMAIN-CONTAINING PROTEIN"/>
    <property type="match status" value="1"/>
</dbReference>
<organism evidence="7 8">
    <name type="scientific">Stackebrandtia endophytica</name>
    <dbReference type="NCBI Taxonomy" id="1496996"/>
    <lineage>
        <taxon>Bacteria</taxon>
        <taxon>Bacillati</taxon>
        <taxon>Actinomycetota</taxon>
        <taxon>Actinomycetes</taxon>
        <taxon>Glycomycetales</taxon>
        <taxon>Glycomycetaceae</taxon>
        <taxon>Stackebrandtia</taxon>
    </lineage>
</organism>
<dbReference type="InterPro" id="IPR011701">
    <property type="entry name" value="MFS"/>
</dbReference>
<proteinExistence type="predicted"/>
<comment type="subcellular location">
    <subcellularLocation>
        <location evidence="1">Cell membrane</location>
        <topology evidence="1">Multi-pass membrane protein</topology>
    </subcellularLocation>
</comment>
<evidence type="ECO:0000256" key="2">
    <source>
        <dbReference type="ARBA" id="ARBA00022475"/>
    </source>
</evidence>
<evidence type="ECO:0000313" key="8">
    <source>
        <dbReference type="Proteomes" id="UP000317043"/>
    </source>
</evidence>
<feature type="transmembrane region" description="Helical" evidence="6">
    <location>
        <begin position="314"/>
        <end position="331"/>
    </location>
</feature>
<evidence type="ECO:0000256" key="4">
    <source>
        <dbReference type="ARBA" id="ARBA00022989"/>
    </source>
</evidence>
<dbReference type="GO" id="GO:0022857">
    <property type="term" value="F:transmembrane transporter activity"/>
    <property type="evidence" value="ECO:0007669"/>
    <property type="project" value="InterPro"/>
</dbReference>
<feature type="transmembrane region" description="Helical" evidence="6">
    <location>
        <begin position="160"/>
        <end position="189"/>
    </location>
</feature>
<dbReference type="AlphaFoldDB" id="A0A543AVY2"/>
<sequence>MEAHRSIKGHNDFRYLWLARVSSQLGSAVGMVALPIIAVTVVEASTFEVALISVCAAVATATLAFPLGHFVEFRRKRPVMITTDVIRFGSLLSVPVVGYLGLLSVAQLCVVSALNAACQIAFSSASQSHLKSLVSRDRLVDANGRLEATNWLSLSVGPSIAGALIAVVKALGGVVVNAAAFVFSAIAVWRIRTSEPDPPVPEATDSRRTELLAGFHYAWRYPAMRRMLISWVVFAGCVSMTTPATTIFYLRDLEFSAVEYGLLMGIPSLGGFLGARATLRAVNRLGQVRTVWWSSLLRGPWYFMIPLFGATMSGPLWCGIGFFAVLLFSGLNNSAMAGFRQLNTPDHLLTRVATLWSFATTISQPLFILVGGLLATWLGARETLFITASLLTLSAFLVPRNDSRSPESQPERHAVG</sequence>
<keyword evidence="5 6" id="KW-0472">Membrane</keyword>
<dbReference type="InParanoid" id="A0A543AVY2"/>
<evidence type="ECO:0000256" key="3">
    <source>
        <dbReference type="ARBA" id="ARBA00022692"/>
    </source>
</evidence>
<name>A0A543AVY2_9ACTN</name>
<feature type="transmembrane region" description="Helical" evidence="6">
    <location>
        <begin position="262"/>
        <end position="279"/>
    </location>
</feature>
<comment type="caution">
    <text evidence="7">The sequence shown here is derived from an EMBL/GenBank/DDBJ whole genome shotgun (WGS) entry which is preliminary data.</text>
</comment>
<dbReference type="Pfam" id="PF07690">
    <property type="entry name" value="MFS_1"/>
    <property type="match status" value="1"/>
</dbReference>
<keyword evidence="3 6" id="KW-0812">Transmembrane</keyword>
<feature type="transmembrane region" description="Helical" evidence="6">
    <location>
        <begin position="228"/>
        <end position="250"/>
    </location>
</feature>
<dbReference type="OrthoDB" id="3811961at2"/>
<dbReference type="GO" id="GO:0005886">
    <property type="term" value="C:plasma membrane"/>
    <property type="evidence" value="ECO:0007669"/>
    <property type="project" value="UniProtKB-SubCell"/>
</dbReference>
<dbReference type="EMBL" id="VFOW01000001">
    <property type="protein sequence ID" value="TQL76743.1"/>
    <property type="molecule type" value="Genomic_DNA"/>
</dbReference>
<feature type="transmembrane region" description="Helical" evidence="6">
    <location>
        <begin position="352"/>
        <end position="377"/>
    </location>
</feature>
<feature type="transmembrane region" description="Helical" evidence="6">
    <location>
        <begin position="88"/>
        <end position="114"/>
    </location>
</feature>
<reference evidence="7 8" key="1">
    <citation type="submission" date="2019-06" db="EMBL/GenBank/DDBJ databases">
        <title>Sequencing the genomes of 1000 actinobacteria strains.</title>
        <authorList>
            <person name="Klenk H.-P."/>
        </authorList>
    </citation>
    <scope>NUCLEOTIDE SEQUENCE [LARGE SCALE GENOMIC DNA]</scope>
    <source>
        <strain evidence="7 8">DSM 45928</strain>
    </source>
</reference>
<keyword evidence="8" id="KW-1185">Reference proteome</keyword>
<dbReference type="RefSeq" id="WP_142038597.1">
    <property type="nucleotide sequence ID" value="NZ_JBHTGS010000001.1"/>
</dbReference>
<evidence type="ECO:0000256" key="5">
    <source>
        <dbReference type="ARBA" id="ARBA00023136"/>
    </source>
</evidence>
<keyword evidence="2" id="KW-1003">Cell membrane</keyword>
<dbReference type="Proteomes" id="UP000317043">
    <property type="component" value="Unassembled WGS sequence"/>
</dbReference>
<evidence type="ECO:0000256" key="1">
    <source>
        <dbReference type="ARBA" id="ARBA00004651"/>
    </source>
</evidence>
<accession>A0A543AVY2</accession>
<dbReference type="InterPro" id="IPR036259">
    <property type="entry name" value="MFS_trans_sf"/>
</dbReference>
<dbReference type="Gene3D" id="1.20.1250.20">
    <property type="entry name" value="MFS general substrate transporter like domains"/>
    <property type="match status" value="1"/>
</dbReference>
<dbReference type="SUPFAM" id="SSF103473">
    <property type="entry name" value="MFS general substrate transporter"/>
    <property type="match status" value="1"/>
</dbReference>
<dbReference type="PANTHER" id="PTHR23513">
    <property type="entry name" value="INTEGRAL MEMBRANE EFFLUX PROTEIN-RELATED"/>
    <property type="match status" value="1"/>
</dbReference>
<gene>
    <name evidence="7" type="ORF">FB566_2280</name>
</gene>
<evidence type="ECO:0000256" key="6">
    <source>
        <dbReference type="SAM" id="Phobius"/>
    </source>
</evidence>
<keyword evidence="4 6" id="KW-1133">Transmembrane helix</keyword>
<protein>
    <submittedName>
        <fullName evidence="7">MFS transporter</fullName>
    </submittedName>
</protein>
<feature type="transmembrane region" description="Helical" evidence="6">
    <location>
        <begin position="47"/>
        <end position="67"/>
    </location>
</feature>
<evidence type="ECO:0000313" key="7">
    <source>
        <dbReference type="EMBL" id="TQL76743.1"/>
    </source>
</evidence>